<reference evidence="1" key="1">
    <citation type="submission" date="2015-06" db="UniProtKB">
        <authorList>
            <consortium name="EnsemblPlants"/>
        </authorList>
    </citation>
    <scope>IDENTIFICATION</scope>
</reference>
<accession>M8CF00</accession>
<dbReference type="EnsemblPlants" id="EMT21741">
    <property type="protein sequence ID" value="EMT21741"/>
    <property type="gene ID" value="F775_24308"/>
</dbReference>
<sequence length="181" mass="19872">MATASIVHLQLLSVAAASPPTATPPPPPPLPRHLLFSYPVSCDADIGKQKEGQSNSVANFTNNIIYKEVLTVQSKKRGWCEKVTRGPIPIFSVLTANRIACFVFYSRSREMNNFIAIVVLRLEVKICIGDHCLSWCCGRSGMSAVVTFSQSRVIGFLSRFPCVLYGIYSSIKEINNSFVGV</sequence>
<name>M8CF00_AEGTA</name>
<organism evidence="1">
    <name type="scientific">Aegilops tauschii</name>
    <name type="common">Tausch's goatgrass</name>
    <name type="synonym">Aegilops squarrosa</name>
    <dbReference type="NCBI Taxonomy" id="37682"/>
    <lineage>
        <taxon>Eukaryota</taxon>
        <taxon>Viridiplantae</taxon>
        <taxon>Streptophyta</taxon>
        <taxon>Embryophyta</taxon>
        <taxon>Tracheophyta</taxon>
        <taxon>Spermatophyta</taxon>
        <taxon>Magnoliopsida</taxon>
        <taxon>Liliopsida</taxon>
        <taxon>Poales</taxon>
        <taxon>Poaceae</taxon>
        <taxon>BOP clade</taxon>
        <taxon>Pooideae</taxon>
        <taxon>Triticodae</taxon>
        <taxon>Triticeae</taxon>
        <taxon>Triticinae</taxon>
        <taxon>Aegilops</taxon>
    </lineage>
</organism>
<evidence type="ECO:0000313" key="1">
    <source>
        <dbReference type="EnsemblPlants" id="EMT21741"/>
    </source>
</evidence>
<protein>
    <submittedName>
        <fullName evidence="1">Uncharacterized protein</fullName>
    </submittedName>
</protein>
<proteinExistence type="predicted"/>
<dbReference type="AlphaFoldDB" id="M8CF00"/>